<accession>A0A1H7CJF3</accession>
<gene>
    <name evidence="1" type="ORF">SAMN05192539_102259</name>
</gene>
<dbReference type="AlphaFoldDB" id="A0A1H7CJF3"/>
<keyword evidence="2" id="KW-1185">Reference proteome</keyword>
<protein>
    <submittedName>
        <fullName evidence="1">Uncharacterized protein</fullName>
    </submittedName>
</protein>
<dbReference type="Proteomes" id="UP000198866">
    <property type="component" value="Unassembled WGS sequence"/>
</dbReference>
<reference evidence="2" key="1">
    <citation type="submission" date="2016-10" db="EMBL/GenBank/DDBJ databases">
        <authorList>
            <person name="Varghese N."/>
            <person name="Submissions S."/>
        </authorList>
    </citation>
    <scope>NUCLEOTIDE SEQUENCE [LARGE SCALE GENOMIC DNA]</scope>
    <source>
        <strain evidence="2">LMG 26031</strain>
    </source>
</reference>
<evidence type="ECO:0000313" key="2">
    <source>
        <dbReference type="Proteomes" id="UP000198866"/>
    </source>
</evidence>
<sequence>MFDKVNDAPGNRQALKAAAAGLSEVRPEFRRDVLSALWGGAWQGFPAVDKVFAMRLRFGTVFGYLFDFGPT</sequence>
<proteinExistence type="predicted"/>
<name>A0A1H7CJF3_9BURK</name>
<dbReference type="STRING" id="667676.SAMN05192539_102259"/>
<evidence type="ECO:0000313" key="1">
    <source>
        <dbReference type="EMBL" id="SEJ89394.1"/>
    </source>
</evidence>
<dbReference type="EMBL" id="FNYE01000022">
    <property type="protein sequence ID" value="SEJ89394.1"/>
    <property type="molecule type" value="Genomic_DNA"/>
</dbReference>
<organism evidence="1 2">
    <name type="scientific">Paraburkholderia diazotrophica</name>
    <dbReference type="NCBI Taxonomy" id="667676"/>
    <lineage>
        <taxon>Bacteria</taxon>
        <taxon>Pseudomonadati</taxon>
        <taxon>Pseudomonadota</taxon>
        <taxon>Betaproteobacteria</taxon>
        <taxon>Burkholderiales</taxon>
        <taxon>Burkholderiaceae</taxon>
        <taxon>Paraburkholderia</taxon>
    </lineage>
</organism>
<dbReference type="RefSeq" id="WP_090870028.1">
    <property type="nucleotide sequence ID" value="NZ_FNYE01000022.1"/>
</dbReference>